<dbReference type="Proteomes" id="UP001595818">
    <property type="component" value="Unassembled WGS sequence"/>
</dbReference>
<accession>A0ABV9T7L1</accession>
<dbReference type="Gene3D" id="2.60.120.10">
    <property type="entry name" value="Jelly Rolls"/>
    <property type="match status" value="1"/>
</dbReference>
<gene>
    <name evidence="2" type="ORF">ACFPFU_22205</name>
</gene>
<comment type="caution">
    <text evidence="2">The sequence shown here is derived from an EMBL/GenBank/DDBJ whole genome shotgun (WGS) entry which is preliminary data.</text>
</comment>
<evidence type="ECO:0000313" key="3">
    <source>
        <dbReference type="Proteomes" id="UP001595818"/>
    </source>
</evidence>
<evidence type="ECO:0000313" key="2">
    <source>
        <dbReference type="EMBL" id="MFC4874433.1"/>
    </source>
</evidence>
<reference evidence="3" key="1">
    <citation type="journal article" date="2019" name="Int. J. Syst. Evol. Microbiol.">
        <title>The Global Catalogue of Microorganisms (GCM) 10K type strain sequencing project: providing services to taxonomists for standard genome sequencing and annotation.</title>
        <authorList>
            <consortium name="The Broad Institute Genomics Platform"/>
            <consortium name="The Broad Institute Genome Sequencing Center for Infectious Disease"/>
            <person name="Wu L."/>
            <person name="Ma J."/>
        </authorList>
    </citation>
    <scope>NUCLEOTIDE SEQUENCE [LARGE SCALE GENOMIC DNA]</scope>
    <source>
        <strain evidence="3">CGMCC 4.7466</strain>
    </source>
</reference>
<protein>
    <submittedName>
        <fullName evidence="2">Crp/Fnr family transcriptional regulator</fullName>
    </submittedName>
</protein>
<dbReference type="SUPFAM" id="SSF51206">
    <property type="entry name" value="cAMP-binding domain-like"/>
    <property type="match status" value="1"/>
</dbReference>
<dbReference type="InterPro" id="IPR014710">
    <property type="entry name" value="RmlC-like_jellyroll"/>
</dbReference>
<dbReference type="Pfam" id="PF00027">
    <property type="entry name" value="cNMP_binding"/>
    <property type="match status" value="1"/>
</dbReference>
<sequence>MKTVEDIVSKRFRQHLQKSITLNDADFEEIIKRFTLREISKKEYLIRPLQVCRYESYIAKGLFQTAITDDSGRLHTLYFPHEDWWVGDFKSFKKEEGSSMEIQALEDSVLLQISKPDLENLYRDLPVFERFFRILNENAGIALQDRIVQNFSVNAEKKYLEFQKKYPEIQHRLSAKRIASFLGVTPEYFSQLLNKK</sequence>
<dbReference type="InterPro" id="IPR018490">
    <property type="entry name" value="cNMP-bd_dom_sf"/>
</dbReference>
<dbReference type="InterPro" id="IPR000595">
    <property type="entry name" value="cNMP-bd_dom"/>
</dbReference>
<evidence type="ECO:0000259" key="1">
    <source>
        <dbReference type="Pfam" id="PF00027"/>
    </source>
</evidence>
<feature type="domain" description="Cyclic nucleotide-binding" evidence="1">
    <location>
        <begin position="37"/>
        <end position="123"/>
    </location>
</feature>
<keyword evidence="3" id="KW-1185">Reference proteome</keyword>
<proteinExistence type="predicted"/>
<dbReference type="EMBL" id="JBHSJJ010000018">
    <property type="protein sequence ID" value="MFC4874433.1"/>
    <property type="molecule type" value="Genomic_DNA"/>
</dbReference>
<name>A0ABV9T7L1_9BACT</name>
<organism evidence="2 3">
    <name type="scientific">Negadavirga shengliensis</name>
    <dbReference type="NCBI Taxonomy" id="1389218"/>
    <lineage>
        <taxon>Bacteria</taxon>
        <taxon>Pseudomonadati</taxon>
        <taxon>Bacteroidota</taxon>
        <taxon>Cytophagia</taxon>
        <taxon>Cytophagales</taxon>
        <taxon>Cyclobacteriaceae</taxon>
        <taxon>Negadavirga</taxon>
    </lineage>
</organism>
<dbReference type="RefSeq" id="WP_377068275.1">
    <property type="nucleotide sequence ID" value="NZ_JBHSJJ010000018.1"/>
</dbReference>